<feature type="domain" description="Peptidase S54 rhomboid" evidence="8">
    <location>
        <begin position="61"/>
        <end position="207"/>
    </location>
</feature>
<dbReference type="InterPro" id="IPR050925">
    <property type="entry name" value="Rhomboid_protease_S54"/>
</dbReference>
<evidence type="ECO:0000313" key="9">
    <source>
        <dbReference type="EMBL" id="ORE87521.1"/>
    </source>
</evidence>
<keyword evidence="4" id="KW-0378">Hydrolase</keyword>
<dbReference type="Pfam" id="PF01694">
    <property type="entry name" value="Rhomboid"/>
    <property type="match status" value="1"/>
</dbReference>
<keyword evidence="3 7" id="KW-0812">Transmembrane</keyword>
<dbReference type="SUPFAM" id="SSF144091">
    <property type="entry name" value="Rhomboid-like"/>
    <property type="match status" value="1"/>
</dbReference>
<sequence length="214" mass="23174">MSNQPAPPRVSLVVGLVGACCVMYVLQLSGQNFLLQHFALWPPGERSVQFGAQGAWQYPPFQLWQPLSYAFLHGSPMHLLFNMFGLWMFGRPVEQALGTARFALFYSVCVLGAAGAQVLAAQYSGQIVPTIGASGGVLGLLPAFAILFPRARIQLLIPPVNLRAPVFVLLYGAAELFFGVTGTLPGIAHFAHLGGMLCGGVLLLWWLRPRRSQP</sequence>
<evidence type="ECO:0000256" key="2">
    <source>
        <dbReference type="ARBA" id="ARBA00009045"/>
    </source>
</evidence>
<feature type="transmembrane region" description="Helical" evidence="7">
    <location>
        <begin position="69"/>
        <end position="90"/>
    </location>
</feature>
<evidence type="ECO:0000256" key="6">
    <source>
        <dbReference type="ARBA" id="ARBA00023136"/>
    </source>
</evidence>
<comment type="similarity">
    <text evidence="2">Belongs to the peptidase S54 family.</text>
</comment>
<dbReference type="AlphaFoldDB" id="A0A1Y1SEY4"/>
<dbReference type="EMBL" id="AQQV01000002">
    <property type="protein sequence ID" value="ORE87521.1"/>
    <property type="molecule type" value="Genomic_DNA"/>
</dbReference>
<dbReference type="STRING" id="1317117.ATO7_10777"/>
<evidence type="ECO:0000256" key="5">
    <source>
        <dbReference type="ARBA" id="ARBA00022989"/>
    </source>
</evidence>
<evidence type="ECO:0000313" key="10">
    <source>
        <dbReference type="Proteomes" id="UP000192342"/>
    </source>
</evidence>
<dbReference type="InterPro" id="IPR022764">
    <property type="entry name" value="Peptidase_S54_rhomboid_dom"/>
</dbReference>
<dbReference type="Gene3D" id="1.20.1540.10">
    <property type="entry name" value="Rhomboid-like"/>
    <property type="match status" value="1"/>
</dbReference>
<proteinExistence type="inferred from homology"/>
<name>A0A1Y1SEY4_9GAMM</name>
<evidence type="ECO:0000256" key="7">
    <source>
        <dbReference type="SAM" id="Phobius"/>
    </source>
</evidence>
<gene>
    <name evidence="9" type="ORF">ATO7_10777</name>
</gene>
<organism evidence="9 10">
    <name type="scientific">Oceanococcus atlanticus</name>
    <dbReference type="NCBI Taxonomy" id="1317117"/>
    <lineage>
        <taxon>Bacteria</taxon>
        <taxon>Pseudomonadati</taxon>
        <taxon>Pseudomonadota</taxon>
        <taxon>Gammaproteobacteria</taxon>
        <taxon>Chromatiales</taxon>
        <taxon>Oceanococcaceae</taxon>
        <taxon>Oceanococcus</taxon>
    </lineage>
</organism>
<feature type="transmembrane region" description="Helical" evidence="7">
    <location>
        <begin position="102"/>
        <end position="121"/>
    </location>
</feature>
<feature type="transmembrane region" description="Helical" evidence="7">
    <location>
        <begin position="12"/>
        <end position="30"/>
    </location>
</feature>
<evidence type="ECO:0000256" key="4">
    <source>
        <dbReference type="ARBA" id="ARBA00022801"/>
    </source>
</evidence>
<dbReference type="InterPro" id="IPR035952">
    <property type="entry name" value="Rhomboid-like_sf"/>
</dbReference>
<keyword evidence="10" id="KW-1185">Reference proteome</keyword>
<protein>
    <submittedName>
        <fullName evidence="9">Rhomboid family protein</fullName>
    </submittedName>
</protein>
<feature type="transmembrane region" description="Helical" evidence="7">
    <location>
        <begin position="186"/>
        <end position="207"/>
    </location>
</feature>
<dbReference type="OrthoDB" id="9814037at2"/>
<dbReference type="PANTHER" id="PTHR43731:SF14">
    <property type="entry name" value="PRESENILIN-ASSOCIATED RHOMBOID-LIKE PROTEIN, MITOCHONDRIAL"/>
    <property type="match status" value="1"/>
</dbReference>
<dbReference type="RefSeq" id="WP_083561746.1">
    <property type="nucleotide sequence ID" value="NZ_AQQV01000002.1"/>
</dbReference>
<comment type="subcellular location">
    <subcellularLocation>
        <location evidence="1">Membrane</location>
        <topology evidence="1">Multi-pass membrane protein</topology>
    </subcellularLocation>
</comment>
<keyword evidence="6 7" id="KW-0472">Membrane</keyword>
<dbReference type="PANTHER" id="PTHR43731">
    <property type="entry name" value="RHOMBOID PROTEASE"/>
    <property type="match status" value="1"/>
</dbReference>
<evidence type="ECO:0000256" key="1">
    <source>
        <dbReference type="ARBA" id="ARBA00004141"/>
    </source>
</evidence>
<evidence type="ECO:0000259" key="8">
    <source>
        <dbReference type="Pfam" id="PF01694"/>
    </source>
</evidence>
<comment type="caution">
    <text evidence="9">The sequence shown here is derived from an EMBL/GenBank/DDBJ whole genome shotgun (WGS) entry which is preliminary data.</text>
</comment>
<reference evidence="9 10" key="1">
    <citation type="submission" date="2013-04" db="EMBL/GenBank/DDBJ databases">
        <title>Oceanococcus atlanticus 22II-S10r2 Genome Sequencing.</title>
        <authorList>
            <person name="Lai Q."/>
            <person name="Li G."/>
            <person name="Shao Z."/>
        </authorList>
    </citation>
    <scope>NUCLEOTIDE SEQUENCE [LARGE SCALE GENOMIC DNA]</scope>
    <source>
        <strain evidence="9 10">22II-S10r2</strain>
    </source>
</reference>
<evidence type="ECO:0000256" key="3">
    <source>
        <dbReference type="ARBA" id="ARBA00022692"/>
    </source>
</evidence>
<feature type="transmembrane region" description="Helical" evidence="7">
    <location>
        <begin position="160"/>
        <end position="180"/>
    </location>
</feature>
<keyword evidence="5 7" id="KW-1133">Transmembrane helix</keyword>
<feature type="transmembrane region" description="Helical" evidence="7">
    <location>
        <begin position="127"/>
        <end position="148"/>
    </location>
</feature>
<accession>A0A1Y1SEY4</accession>
<dbReference type="GO" id="GO:0016020">
    <property type="term" value="C:membrane"/>
    <property type="evidence" value="ECO:0007669"/>
    <property type="project" value="UniProtKB-SubCell"/>
</dbReference>
<dbReference type="GO" id="GO:0004252">
    <property type="term" value="F:serine-type endopeptidase activity"/>
    <property type="evidence" value="ECO:0007669"/>
    <property type="project" value="InterPro"/>
</dbReference>
<dbReference type="Proteomes" id="UP000192342">
    <property type="component" value="Unassembled WGS sequence"/>
</dbReference>